<accession>A0A8X6MTL6</accession>
<protein>
    <submittedName>
        <fullName evidence="2">Uncharacterized protein</fullName>
    </submittedName>
</protein>
<comment type="caution">
    <text evidence="2">The sequence shown here is derived from an EMBL/GenBank/DDBJ whole genome shotgun (WGS) entry which is preliminary data.</text>
</comment>
<feature type="compositionally biased region" description="Basic and acidic residues" evidence="1">
    <location>
        <begin position="1"/>
        <end position="19"/>
    </location>
</feature>
<dbReference type="AlphaFoldDB" id="A0A8X6MTL6"/>
<name>A0A8X6MTL6_NEPPI</name>
<proteinExistence type="predicted"/>
<feature type="compositionally biased region" description="Basic and acidic residues" evidence="1">
    <location>
        <begin position="54"/>
        <end position="65"/>
    </location>
</feature>
<evidence type="ECO:0000313" key="3">
    <source>
        <dbReference type="Proteomes" id="UP000887013"/>
    </source>
</evidence>
<dbReference type="Proteomes" id="UP000887013">
    <property type="component" value="Unassembled WGS sequence"/>
</dbReference>
<evidence type="ECO:0000256" key="1">
    <source>
        <dbReference type="SAM" id="MobiDB-lite"/>
    </source>
</evidence>
<dbReference type="EMBL" id="BMAW01002197">
    <property type="protein sequence ID" value="GFS77418.1"/>
    <property type="molecule type" value="Genomic_DNA"/>
</dbReference>
<sequence>MGEDKRNLLKKRKPEEDLLNHSSESTASSRTLKKCLSSTANTNCPSTSQFPLELPKEPSNQKELETTMIDNDSTSTRPVETSEEGIVKSTIVSAGA</sequence>
<evidence type="ECO:0000313" key="2">
    <source>
        <dbReference type="EMBL" id="GFS77418.1"/>
    </source>
</evidence>
<organism evidence="2 3">
    <name type="scientific">Nephila pilipes</name>
    <name type="common">Giant wood spider</name>
    <name type="synonym">Nephila maculata</name>
    <dbReference type="NCBI Taxonomy" id="299642"/>
    <lineage>
        <taxon>Eukaryota</taxon>
        <taxon>Metazoa</taxon>
        <taxon>Ecdysozoa</taxon>
        <taxon>Arthropoda</taxon>
        <taxon>Chelicerata</taxon>
        <taxon>Arachnida</taxon>
        <taxon>Araneae</taxon>
        <taxon>Araneomorphae</taxon>
        <taxon>Entelegynae</taxon>
        <taxon>Araneoidea</taxon>
        <taxon>Nephilidae</taxon>
        <taxon>Nephila</taxon>
    </lineage>
</organism>
<reference evidence="2" key="1">
    <citation type="submission" date="2020-08" db="EMBL/GenBank/DDBJ databases">
        <title>Multicomponent nature underlies the extraordinary mechanical properties of spider dragline silk.</title>
        <authorList>
            <person name="Kono N."/>
            <person name="Nakamura H."/>
            <person name="Mori M."/>
            <person name="Yoshida Y."/>
            <person name="Ohtoshi R."/>
            <person name="Malay A.D."/>
            <person name="Moran D.A.P."/>
            <person name="Tomita M."/>
            <person name="Numata K."/>
            <person name="Arakawa K."/>
        </authorList>
    </citation>
    <scope>NUCLEOTIDE SEQUENCE</scope>
</reference>
<gene>
    <name evidence="2" type="ORF">NPIL_339611</name>
</gene>
<keyword evidence="3" id="KW-1185">Reference proteome</keyword>
<feature type="region of interest" description="Disordered" evidence="1">
    <location>
        <begin position="1"/>
        <end position="96"/>
    </location>
</feature>
<feature type="compositionally biased region" description="Polar residues" evidence="1">
    <location>
        <begin position="68"/>
        <end position="79"/>
    </location>
</feature>
<feature type="compositionally biased region" description="Polar residues" evidence="1">
    <location>
        <begin position="20"/>
        <end position="50"/>
    </location>
</feature>